<keyword evidence="1" id="KW-0430">Lectin</keyword>
<dbReference type="KEGG" id="eiv:EIN_038770"/>
<dbReference type="Pfam" id="PF17337">
    <property type="entry name" value="Gal_GalNac_35kD"/>
    <property type="match status" value="1"/>
</dbReference>
<dbReference type="InterPro" id="IPR035310">
    <property type="entry name" value="Gal_GalNac_light_su_1"/>
</dbReference>
<name>L7FPB7_ENTIV</name>
<dbReference type="AlphaFoldDB" id="L7FPB7"/>
<dbReference type="GeneID" id="14893670"/>
<dbReference type="Proteomes" id="UP000014680">
    <property type="component" value="Unassembled WGS sequence"/>
</dbReference>
<evidence type="ECO:0000313" key="1">
    <source>
        <dbReference type="EMBL" id="ELP94677.1"/>
    </source>
</evidence>
<sequence length="226" mass="26283">MFGLTATDNPTQASNELYVRDKCTTCCRVLLATQWNYDKNKAFTEDDYKKGDSRYFVMDMEFDNINEVRRPAGNYEQVIPLRPLVEGKTFQFFEFAAYKMYTSFVYPKRVHDIRGGANVNSRLIIWSRNPPLSNAPGTVNQRFVYVHAYDESFYTSTFEKRWRAYKYHFFLPFNTAKDLCYESCIGSDFASWAGQAQFKNTPNFHQIKAAVCVASDSKQMFTPVFA</sequence>
<evidence type="ECO:0000313" key="2">
    <source>
        <dbReference type="Proteomes" id="UP000014680"/>
    </source>
</evidence>
<accession>L7FPB7</accession>
<protein>
    <submittedName>
        <fullName evidence="1">Galactose-inhibitable lectin 35 kDa subunit, putative</fullName>
    </submittedName>
</protein>
<dbReference type="RefSeq" id="XP_004261448.1">
    <property type="nucleotide sequence ID" value="XM_004261400.1"/>
</dbReference>
<keyword evidence="2" id="KW-1185">Reference proteome</keyword>
<dbReference type="GO" id="GO:0030246">
    <property type="term" value="F:carbohydrate binding"/>
    <property type="evidence" value="ECO:0007669"/>
    <property type="project" value="UniProtKB-KW"/>
</dbReference>
<organism evidence="1 2">
    <name type="scientific">Entamoeba invadens IP1</name>
    <dbReference type="NCBI Taxonomy" id="370355"/>
    <lineage>
        <taxon>Eukaryota</taxon>
        <taxon>Amoebozoa</taxon>
        <taxon>Evosea</taxon>
        <taxon>Archamoebae</taxon>
        <taxon>Mastigamoebida</taxon>
        <taxon>Entamoebidae</taxon>
        <taxon>Entamoeba</taxon>
    </lineage>
</organism>
<dbReference type="EMBL" id="KB206183">
    <property type="protein sequence ID" value="ELP94677.1"/>
    <property type="molecule type" value="Genomic_DNA"/>
</dbReference>
<gene>
    <name evidence="1" type="ORF">EIN_038770</name>
</gene>
<proteinExistence type="predicted"/>
<reference evidence="1 2" key="1">
    <citation type="submission" date="2012-10" db="EMBL/GenBank/DDBJ databases">
        <authorList>
            <person name="Zafar N."/>
            <person name="Inman J."/>
            <person name="Hall N."/>
            <person name="Lorenzi H."/>
            <person name="Caler E."/>
        </authorList>
    </citation>
    <scope>NUCLEOTIDE SEQUENCE [LARGE SCALE GENOMIC DNA]</scope>
    <source>
        <strain evidence="1 2">IP1</strain>
    </source>
</reference>
<dbReference type="VEuPathDB" id="AmoebaDB:EIN_038770"/>